<keyword evidence="1" id="KW-0472">Membrane</keyword>
<organism evidence="2 3">
    <name type="scientific">Gordonia effusa NBRC 100432</name>
    <dbReference type="NCBI Taxonomy" id="1077974"/>
    <lineage>
        <taxon>Bacteria</taxon>
        <taxon>Bacillati</taxon>
        <taxon>Actinomycetota</taxon>
        <taxon>Actinomycetes</taxon>
        <taxon>Mycobacteriales</taxon>
        <taxon>Gordoniaceae</taxon>
        <taxon>Gordonia</taxon>
    </lineage>
</organism>
<dbReference type="AlphaFoldDB" id="H0R6M0"/>
<evidence type="ECO:0000313" key="2">
    <source>
        <dbReference type="EMBL" id="GAB20721.1"/>
    </source>
</evidence>
<comment type="caution">
    <text evidence="2">The sequence shown here is derived from an EMBL/GenBank/DDBJ whole genome shotgun (WGS) entry which is preliminary data.</text>
</comment>
<evidence type="ECO:0008006" key="4">
    <source>
        <dbReference type="Google" id="ProtNLM"/>
    </source>
</evidence>
<accession>H0R6M0</accession>
<evidence type="ECO:0000256" key="1">
    <source>
        <dbReference type="SAM" id="Phobius"/>
    </source>
</evidence>
<feature type="transmembrane region" description="Helical" evidence="1">
    <location>
        <begin position="119"/>
        <end position="138"/>
    </location>
</feature>
<keyword evidence="1" id="KW-0812">Transmembrane</keyword>
<name>H0R6M0_9ACTN</name>
<proteinExistence type="predicted"/>
<keyword evidence="3" id="KW-1185">Reference proteome</keyword>
<dbReference type="EMBL" id="BAEH01000127">
    <property type="protein sequence ID" value="GAB20721.1"/>
    <property type="molecule type" value="Genomic_DNA"/>
</dbReference>
<dbReference type="eggNOG" id="COG0443">
    <property type="taxonomic scope" value="Bacteria"/>
</dbReference>
<gene>
    <name evidence="2" type="ORF">GOEFS_127_00040</name>
</gene>
<protein>
    <recommendedName>
        <fullName evidence="4">Type VII secretion-associated protein</fullName>
    </recommendedName>
</protein>
<dbReference type="InterPro" id="IPR023840">
    <property type="entry name" value="T7SS_Rv3446c"/>
</dbReference>
<dbReference type="Proteomes" id="UP000035034">
    <property type="component" value="Unassembled WGS sequence"/>
</dbReference>
<dbReference type="NCBIfam" id="TIGR03931">
    <property type="entry name" value="T7SS_Rv3446c"/>
    <property type="match status" value="1"/>
</dbReference>
<evidence type="ECO:0000313" key="3">
    <source>
        <dbReference type="Proteomes" id="UP000035034"/>
    </source>
</evidence>
<sequence>MVVESGSPRRPSHTSNLFAHRLIRRSDGWELVSTKPVDSQSDTWPGGDYDDASMILLDENAFDTLQWIRHRTGVGRILAVDTGLVNRYGGDPGQAEYQQGETPCLGDVGVPVGQRRRRMLAMVTVVAVIAAVVIVGGVRSGRTSSSGAESAHVGRVTIEIPSGWRRAELSTEKDATSRAVFVHRDTGRRIIVVQTALRAGSTQQTVARSLTNKIAQRGDDAVAEFAPSMRVAGREVIAYREAPESGASISWYVLVEHDLQVSIGCQVGADASAMTGECAAAVGSVVID</sequence>
<keyword evidence="1" id="KW-1133">Transmembrane helix</keyword>
<reference evidence="2 3" key="1">
    <citation type="submission" date="2011-12" db="EMBL/GenBank/DDBJ databases">
        <title>Whole genome shotgun sequence of Gordonia effusa NBRC 100432.</title>
        <authorList>
            <person name="Yoshida I."/>
            <person name="Takarada H."/>
            <person name="Hosoyama A."/>
            <person name="Tsuchikane K."/>
            <person name="Katsumata H."/>
            <person name="Yamazaki S."/>
            <person name="Fujita N."/>
        </authorList>
    </citation>
    <scope>NUCLEOTIDE SEQUENCE [LARGE SCALE GENOMIC DNA]</scope>
    <source>
        <strain evidence="2 3">NBRC 100432</strain>
    </source>
</reference>
<dbReference type="STRING" id="1077974.GOEFS_127_00040"/>